<sequence length="97" mass="10812">MVSLPIPLGEISEWREYKAVNIHTQVKVEFFKDHEGLFSGINGQILGEKLACLGDGHDGVWNIFPKVGTAEQREEILDCYHNHGKLVQSARYSGSDG</sequence>
<protein>
    <submittedName>
        <fullName evidence="1">Uncharacterized protein</fullName>
    </submittedName>
</protein>
<dbReference type="KEGG" id="ter:Tery_0215"/>
<accession>Q119X0</accession>
<gene>
    <name evidence="1" type="ordered locus">Tery_0215</name>
</gene>
<organism evidence="1">
    <name type="scientific">Trichodesmium erythraeum (strain IMS101)</name>
    <dbReference type="NCBI Taxonomy" id="203124"/>
    <lineage>
        <taxon>Bacteria</taxon>
        <taxon>Bacillati</taxon>
        <taxon>Cyanobacteriota</taxon>
        <taxon>Cyanophyceae</taxon>
        <taxon>Oscillatoriophycideae</taxon>
        <taxon>Oscillatoriales</taxon>
        <taxon>Microcoleaceae</taxon>
        <taxon>Trichodesmium</taxon>
    </lineage>
</organism>
<dbReference type="OrthoDB" id="443406at2"/>
<dbReference type="eggNOG" id="COG3464">
    <property type="taxonomic scope" value="Bacteria"/>
</dbReference>
<proteinExistence type="predicted"/>
<name>Q119X0_TRIEI</name>
<reference evidence="1" key="1">
    <citation type="submission" date="2006-06" db="EMBL/GenBank/DDBJ databases">
        <title>Complete sequence of Trichodesmium erythraeum IMS101.</title>
        <authorList>
            <consortium name="US DOE Joint Genome Institute"/>
            <person name="Copeland A."/>
            <person name="Lucas S."/>
            <person name="Lapidus A."/>
            <person name="Barry K."/>
            <person name="Detter J.C."/>
            <person name="Glavina del Rio T."/>
            <person name="Hammon N."/>
            <person name="Israni S."/>
            <person name="Dalin E."/>
            <person name="Tice H."/>
            <person name="Pitluck S."/>
            <person name="Kiss H."/>
            <person name="Munk A.C."/>
            <person name="Brettin T."/>
            <person name="Bruce D."/>
            <person name="Han C."/>
            <person name="Tapia R."/>
            <person name="Gilna P."/>
            <person name="Schmutz J."/>
            <person name="Larimer F."/>
            <person name="Land M."/>
            <person name="Hauser L."/>
            <person name="Kyrpides N."/>
            <person name="Kim E."/>
            <person name="Richardson P."/>
        </authorList>
    </citation>
    <scope>NUCLEOTIDE SEQUENCE [LARGE SCALE GENOMIC DNA]</scope>
    <source>
        <strain evidence="1">IMS101</strain>
    </source>
</reference>
<evidence type="ECO:0000313" key="1">
    <source>
        <dbReference type="EMBL" id="ABG49704.1"/>
    </source>
</evidence>
<dbReference type="HOGENOM" id="CLU_2345821_0_0_3"/>
<dbReference type="EMBL" id="CP000393">
    <property type="protein sequence ID" value="ABG49704.1"/>
    <property type="molecule type" value="Genomic_DNA"/>
</dbReference>
<dbReference type="AlphaFoldDB" id="Q119X0"/>